<gene>
    <name evidence="1" type="ORF">HNR36_002100</name>
</gene>
<dbReference type="RefSeq" id="WP_016838459.1">
    <property type="nucleotide sequence ID" value="NZ_JAAXPW010000028.1"/>
</dbReference>
<name>A0A840PZQ5_URETH</name>
<dbReference type="PANTHER" id="PTHR39186">
    <property type="entry name" value="DUF2071 FAMILY PROTEIN"/>
    <property type="match status" value="1"/>
</dbReference>
<comment type="caution">
    <text evidence="1">The sequence shown here is derived from an EMBL/GenBank/DDBJ whole genome shotgun (WGS) entry which is preliminary data.</text>
</comment>
<keyword evidence="2" id="KW-1185">Reference proteome</keyword>
<proteinExistence type="predicted"/>
<dbReference type="SUPFAM" id="SSF160104">
    <property type="entry name" value="Acetoacetate decarboxylase-like"/>
    <property type="match status" value="1"/>
</dbReference>
<dbReference type="InterPro" id="IPR018644">
    <property type="entry name" value="DUF2071"/>
</dbReference>
<accession>A0A840PZQ5</accession>
<dbReference type="AlphaFoldDB" id="A0A840PZQ5"/>
<evidence type="ECO:0000313" key="2">
    <source>
        <dbReference type="Proteomes" id="UP000557217"/>
    </source>
</evidence>
<protein>
    <recommendedName>
        <fullName evidence="3">DUF2071 domain-containing protein</fullName>
    </recommendedName>
</protein>
<dbReference type="Proteomes" id="UP000557217">
    <property type="component" value="Unassembled WGS sequence"/>
</dbReference>
<organism evidence="1 2">
    <name type="scientific">Ureibacillus thermosphaericus</name>
    <dbReference type="NCBI Taxonomy" id="51173"/>
    <lineage>
        <taxon>Bacteria</taxon>
        <taxon>Bacillati</taxon>
        <taxon>Bacillota</taxon>
        <taxon>Bacilli</taxon>
        <taxon>Bacillales</taxon>
        <taxon>Caryophanaceae</taxon>
        <taxon>Ureibacillus</taxon>
    </lineage>
</organism>
<sequence>MGEIYNANKDVLPKKIPWLMKQTWTDILFLHYPVKKDVLEAHLPPNLMLDTFEGQGWVTIVSYLTKAIGIRGIPSVPMGRGIPGLNVRTYVKAGNKPGIYFFQLAIRHRVTAKLAKVLFHLPYIYLDMSLLKSEKQFHSESSRIYSLPFKCQYNVHSQASRMKQGTLGEWLLERYCFYTTNPQGKLLRCDIYHEPWIVHDVELMEVEHNILSTALNISSKAINPIPHYSKQLSVHIWPLISI</sequence>
<dbReference type="Pfam" id="PF09844">
    <property type="entry name" value="DUF2071"/>
    <property type="match status" value="1"/>
</dbReference>
<evidence type="ECO:0000313" key="1">
    <source>
        <dbReference type="EMBL" id="MBB5149708.1"/>
    </source>
</evidence>
<evidence type="ECO:0008006" key="3">
    <source>
        <dbReference type="Google" id="ProtNLM"/>
    </source>
</evidence>
<reference evidence="1 2" key="1">
    <citation type="submission" date="2020-08" db="EMBL/GenBank/DDBJ databases">
        <title>Genomic Encyclopedia of Type Strains, Phase IV (KMG-IV): sequencing the most valuable type-strain genomes for metagenomic binning, comparative biology and taxonomic classification.</title>
        <authorList>
            <person name="Goeker M."/>
        </authorList>
    </citation>
    <scope>NUCLEOTIDE SEQUENCE [LARGE SCALE GENOMIC DNA]</scope>
    <source>
        <strain evidence="1 2">DSM 10633</strain>
    </source>
</reference>
<dbReference type="InterPro" id="IPR023375">
    <property type="entry name" value="ADC_dom_sf"/>
</dbReference>
<dbReference type="EMBL" id="JACHGZ010000026">
    <property type="protein sequence ID" value="MBB5149708.1"/>
    <property type="molecule type" value="Genomic_DNA"/>
</dbReference>
<dbReference type="PANTHER" id="PTHR39186:SF1">
    <property type="entry name" value="DUF2071 DOMAIN-CONTAINING PROTEIN"/>
    <property type="match status" value="1"/>
</dbReference>